<dbReference type="InterPro" id="IPR015943">
    <property type="entry name" value="WD40/YVTN_repeat-like_dom_sf"/>
</dbReference>
<evidence type="ECO:0000256" key="1">
    <source>
        <dbReference type="ARBA" id="ARBA00005564"/>
    </source>
</evidence>
<comment type="similarity">
    <text evidence="1">Belongs to the cycloisomerase 2 family.</text>
</comment>
<reference evidence="3 4" key="1">
    <citation type="submission" date="2019-06" db="EMBL/GenBank/DDBJ databases">
        <title>Draft genome sequence of the filamentous fungus Phialemoniopsis curvata isolated from diesel fuel.</title>
        <authorList>
            <person name="Varaljay V.A."/>
            <person name="Lyon W.J."/>
            <person name="Crouch A.L."/>
            <person name="Drake C.E."/>
            <person name="Hollomon J.M."/>
            <person name="Nadeau L.J."/>
            <person name="Nunn H.S."/>
            <person name="Stevenson B.S."/>
            <person name="Bojanowski C.L."/>
            <person name="Crookes-Goodson W.J."/>
        </authorList>
    </citation>
    <scope>NUCLEOTIDE SEQUENCE [LARGE SCALE GENOMIC DNA]</scope>
    <source>
        <strain evidence="3 4">D216</strain>
    </source>
</reference>
<dbReference type="STRING" id="1093900.A0A507AYL6"/>
<name>A0A507AYL6_9PEZI</name>
<keyword evidence="2" id="KW-0732">Signal</keyword>
<dbReference type="OrthoDB" id="9972196at2759"/>
<evidence type="ECO:0008006" key="5">
    <source>
        <dbReference type="Google" id="ProtNLM"/>
    </source>
</evidence>
<feature type="signal peptide" evidence="2">
    <location>
        <begin position="1"/>
        <end position="21"/>
    </location>
</feature>
<dbReference type="EMBL" id="SKBQ01000068">
    <property type="protein sequence ID" value="TPX09340.1"/>
    <property type="molecule type" value="Genomic_DNA"/>
</dbReference>
<dbReference type="AlphaFoldDB" id="A0A507AYL6"/>
<sequence>MASIRSWLSAVICLLPSASLAATLLASHYSGTIYTLDLEVTNGNGTLKVKSTGKAGVTQPAWITFDSEDRILYVNDENWRGRPGGMSALSVKEDGSVTLAASAQTSGGQVHSTLYGGSNGRGFIATTEYDLSTLTTYQLPLTASTQPVEKLKFTMSGRGPNAMRQDRPHPHSVWTDPTGKFLLSADLGADLVRIYRIDATTGKLTECPAAQTGPGDGPRHGAWWAPKAGSTEGLMLYVVNELANSVTVWQTAYPSGDGGCLSLKKTQSAPTYPAGKTAPQGSKAAEVRVAGNFVYASNRNDRTYGAKEDSMATYSIDAASGAIKFLEQTSAHGWFPRTFVINKAGDMVAIGGQTSANVAVVARDVQSGKLGELIATIPLGSPGTVNNEDGLSAVIWDE</sequence>
<gene>
    <name evidence="3" type="ORF">E0L32_009384</name>
</gene>
<dbReference type="PANTHER" id="PTHR30344">
    <property type="entry name" value="6-PHOSPHOGLUCONOLACTONASE-RELATED"/>
    <property type="match status" value="1"/>
</dbReference>
<feature type="chain" id="PRO_5021451757" description="6-phosphogluconolactonase" evidence="2">
    <location>
        <begin position="22"/>
        <end position="398"/>
    </location>
</feature>
<dbReference type="GeneID" id="41976831"/>
<evidence type="ECO:0000256" key="2">
    <source>
        <dbReference type="SAM" id="SignalP"/>
    </source>
</evidence>
<evidence type="ECO:0000313" key="4">
    <source>
        <dbReference type="Proteomes" id="UP000319257"/>
    </source>
</evidence>
<dbReference type="RefSeq" id="XP_030991051.1">
    <property type="nucleotide sequence ID" value="XM_031144343.1"/>
</dbReference>
<accession>A0A507AYL6</accession>
<proteinExistence type="inferred from homology"/>
<comment type="caution">
    <text evidence="3">The sequence shown here is derived from an EMBL/GenBank/DDBJ whole genome shotgun (WGS) entry which is preliminary data.</text>
</comment>
<dbReference type="GO" id="GO:0017057">
    <property type="term" value="F:6-phosphogluconolactonase activity"/>
    <property type="evidence" value="ECO:0007669"/>
    <property type="project" value="TreeGrafter"/>
</dbReference>
<organism evidence="3 4">
    <name type="scientific">Thyridium curvatum</name>
    <dbReference type="NCBI Taxonomy" id="1093900"/>
    <lineage>
        <taxon>Eukaryota</taxon>
        <taxon>Fungi</taxon>
        <taxon>Dikarya</taxon>
        <taxon>Ascomycota</taxon>
        <taxon>Pezizomycotina</taxon>
        <taxon>Sordariomycetes</taxon>
        <taxon>Sordariomycetidae</taxon>
        <taxon>Thyridiales</taxon>
        <taxon>Thyridiaceae</taxon>
        <taxon>Thyridium</taxon>
    </lineage>
</organism>
<dbReference type="InterPro" id="IPR050282">
    <property type="entry name" value="Cycloisomerase_2"/>
</dbReference>
<dbReference type="InParanoid" id="A0A507AYL6"/>
<dbReference type="InterPro" id="IPR011045">
    <property type="entry name" value="N2O_reductase_N"/>
</dbReference>
<dbReference type="Proteomes" id="UP000319257">
    <property type="component" value="Unassembled WGS sequence"/>
</dbReference>
<evidence type="ECO:0000313" key="3">
    <source>
        <dbReference type="EMBL" id="TPX09340.1"/>
    </source>
</evidence>
<dbReference type="Gene3D" id="2.130.10.10">
    <property type="entry name" value="YVTN repeat-like/Quinoprotein amine dehydrogenase"/>
    <property type="match status" value="1"/>
</dbReference>
<dbReference type="SUPFAM" id="SSF50974">
    <property type="entry name" value="Nitrous oxide reductase, N-terminal domain"/>
    <property type="match status" value="1"/>
</dbReference>
<dbReference type="Pfam" id="PF10282">
    <property type="entry name" value="Lactonase"/>
    <property type="match status" value="1"/>
</dbReference>
<dbReference type="InterPro" id="IPR019405">
    <property type="entry name" value="Lactonase_7-beta_prop"/>
</dbReference>
<protein>
    <recommendedName>
        <fullName evidence="5">6-phosphogluconolactonase</fullName>
    </recommendedName>
</protein>
<dbReference type="PANTHER" id="PTHR30344:SF1">
    <property type="entry name" value="6-PHOSPHOGLUCONOLACTONASE"/>
    <property type="match status" value="1"/>
</dbReference>
<keyword evidence="4" id="KW-1185">Reference proteome</keyword>